<reference evidence="8 9" key="1">
    <citation type="submission" date="2016-10" db="EMBL/GenBank/DDBJ databases">
        <authorList>
            <person name="Varghese N."/>
            <person name="Submissions S."/>
        </authorList>
    </citation>
    <scope>NUCLEOTIDE SEQUENCE [LARGE SCALE GENOMIC DNA]</scope>
    <source>
        <strain evidence="8 9">DSM 18839</strain>
    </source>
</reference>
<proteinExistence type="inferred from homology"/>
<feature type="binding site" evidence="6">
    <location>
        <position position="128"/>
    </location>
    <ligand>
        <name>Mg(2+)</name>
        <dbReference type="ChEBI" id="CHEBI:18420"/>
    </ligand>
</feature>
<dbReference type="AlphaFoldDB" id="A0A8G2BM76"/>
<keyword evidence="9" id="KW-1185">Reference proteome</keyword>
<dbReference type="EMBL" id="FNBW01000019">
    <property type="protein sequence ID" value="SDG50665.1"/>
    <property type="molecule type" value="Genomic_DNA"/>
</dbReference>
<sequence>MTTIRPRRSFIFAPGNKPDMFPKAMGTGADIMCIDLEDAIAPQHKEPARTATLDWFATAELDDAVECMVRINPPRTPEGMKDVQAILDSAKAPPALMLAKVKSPAEVIALDELFDEFKIASRLQVIIETNEALEAAWEIARCSTRIDAIFFGGVDMAADLRCEYTWEALLYARSRVVHAAAGAGVDVIDVPFLDLNDMDGMRREAEAARALGFCGKGSIHPKQVPVLNEIFSPSEAEIAHARRIVDAFEQGDSGLVVIDGKLIEKPVLRSMYRVLARAGL</sequence>
<dbReference type="OrthoDB" id="9800547at2"/>
<feature type="binding site" evidence="5">
    <location>
        <position position="70"/>
    </location>
    <ligand>
        <name>substrate</name>
    </ligand>
</feature>
<evidence type="ECO:0000313" key="8">
    <source>
        <dbReference type="EMBL" id="SDG50665.1"/>
    </source>
</evidence>
<evidence type="ECO:0000256" key="5">
    <source>
        <dbReference type="PIRSR" id="PIRSR015582-1"/>
    </source>
</evidence>
<dbReference type="Pfam" id="PF03328">
    <property type="entry name" value="HpcH_HpaI"/>
    <property type="match status" value="1"/>
</dbReference>
<dbReference type="InterPro" id="IPR005000">
    <property type="entry name" value="Aldolase/citrate-lyase_domain"/>
</dbReference>
<accession>A0A8G2BM76</accession>
<dbReference type="SUPFAM" id="SSF51621">
    <property type="entry name" value="Phosphoenolpyruvate/pyruvate domain"/>
    <property type="match status" value="1"/>
</dbReference>
<evidence type="ECO:0000256" key="2">
    <source>
        <dbReference type="ARBA" id="ARBA00005568"/>
    </source>
</evidence>
<organism evidence="8 9">
    <name type="scientific">Thalassobaculum litoreum DSM 18839</name>
    <dbReference type="NCBI Taxonomy" id="1123362"/>
    <lineage>
        <taxon>Bacteria</taxon>
        <taxon>Pseudomonadati</taxon>
        <taxon>Pseudomonadota</taxon>
        <taxon>Alphaproteobacteria</taxon>
        <taxon>Rhodospirillales</taxon>
        <taxon>Thalassobaculaceae</taxon>
        <taxon>Thalassobaculum</taxon>
    </lineage>
</organism>
<dbReference type="GO" id="GO:0000287">
    <property type="term" value="F:magnesium ion binding"/>
    <property type="evidence" value="ECO:0007669"/>
    <property type="project" value="TreeGrafter"/>
</dbReference>
<comment type="cofactor">
    <cofactor evidence="1">
        <name>Mg(2+)</name>
        <dbReference type="ChEBI" id="CHEBI:18420"/>
    </cofactor>
</comment>
<keyword evidence="3 6" id="KW-0479">Metal-binding</keyword>
<dbReference type="RefSeq" id="WP_093154219.1">
    <property type="nucleotide sequence ID" value="NZ_FNBW01000019.1"/>
</dbReference>
<gene>
    <name evidence="8" type="ORF">SAMN05660686_04653</name>
</gene>
<dbReference type="InterPro" id="IPR011206">
    <property type="entry name" value="Citrate_lyase_beta/mcl1/mcl2"/>
</dbReference>
<dbReference type="InterPro" id="IPR015813">
    <property type="entry name" value="Pyrv/PenolPyrv_kinase-like_dom"/>
</dbReference>
<feature type="binding site" evidence="5">
    <location>
        <position position="128"/>
    </location>
    <ligand>
        <name>substrate</name>
    </ligand>
</feature>
<dbReference type="Proteomes" id="UP000198615">
    <property type="component" value="Unassembled WGS sequence"/>
</dbReference>
<evidence type="ECO:0000256" key="4">
    <source>
        <dbReference type="ARBA" id="ARBA00022842"/>
    </source>
</evidence>
<keyword evidence="4 6" id="KW-0460">Magnesium</keyword>
<dbReference type="PANTHER" id="PTHR32308">
    <property type="entry name" value="LYASE BETA SUBUNIT, PUTATIVE (AFU_ORTHOLOGUE AFUA_4G13030)-RELATED"/>
    <property type="match status" value="1"/>
</dbReference>
<feature type="domain" description="HpcH/HpaI aldolase/citrate lyase" evidence="7">
    <location>
        <begin position="8"/>
        <end position="221"/>
    </location>
</feature>
<comment type="similarity">
    <text evidence="2">Belongs to the HpcH/HpaI aldolase family.</text>
</comment>
<dbReference type="PANTHER" id="PTHR32308:SF0">
    <property type="entry name" value="HPCH_HPAI ALDOLASE_CITRATE LYASE DOMAIN-CONTAINING PROTEIN"/>
    <property type="match status" value="1"/>
</dbReference>
<name>A0A8G2BM76_9PROT</name>
<dbReference type="GO" id="GO:0016829">
    <property type="term" value="F:lyase activity"/>
    <property type="evidence" value="ECO:0007669"/>
    <property type="project" value="UniProtKB-KW"/>
</dbReference>
<evidence type="ECO:0000256" key="3">
    <source>
        <dbReference type="ARBA" id="ARBA00022723"/>
    </source>
</evidence>
<dbReference type="PIRSF" id="PIRSF015582">
    <property type="entry name" value="Cit_lyase_B"/>
    <property type="match status" value="1"/>
</dbReference>
<evidence type="ECO:0000313" key="9">
    <source>
        <dbReference type="Proteomes" id="UP000198615"/>
    </source>
</evidence>
<keyword evidence="8" id="KW-0456">Lyase</keyword>
<evidence type="ECO:0000256" key="6">
    <source>
        <dbReference type="PIRSR" id="PIRSR015582-2"/>
    </source>
</evidence>
<dbReference type="InterPro" id="IPR040442">
    <property type="entry name" value="Pyrv_kinase-like_dom_sf"/>
</dbReference>
<evidence type="ECO:0000259" key="7">
    <source>
        <dbReference type="Pfam" id="PF03328"/>
    </source>
</evidence>
<dbReference type="GO" id="GO:0006107">
    <property type="term" value="P:oxaloacetate metabolic process"/>
    <property type="evidence" value="ECO:0007669"/>
    <property type="project" value="TreeGrafter"/>
</dbReference>
<comment type="caution">
    <text evidence="8">The sequence shown here is derived from an EMBL/GenBank/DDBJ whole genome shotgun (WGS) entry which is preliminary data.</text>
</comment>
<feature type="binding site" evidence="6">
    <location>
        <position position="155"/>
    </location>
    <ligand>
        <name>Mg(2+)</name>
        <dbReference type="ChEBI" id="CHEBI:18420"/>
    </ligand>
</feature>
<dbReference type="Gene3D" id="3.20.20.60">
    <property type="entry name" value="Phosphoenolpyruvate-binding domains"/>
    <property type="match status" value="1"/>
</dbReference>
<evidence type="ECO:0000256" key="1">
    <source>
        <dbReference type="ARBA" id="ARBA00001946"/>
    </source>
</evidence>
<protein>
    <submittedName>
        <fullName evidence="8">(S)-citramalyl-CoA lyase</fullName>
    </submittedName>
</protein>